<feature type="transmembrane region" description="Helical" evidence="7">
    <location>
        <begin position="347"/>
        <end position="372"/>
    </location>
</feature>
<gene>
    <name evidence="10" type="ORF">HNQ39_003132</name>
</gene>
<sequence>MIHLALINLLRQRVRSLVTALGVAVAVGMLFLLLAFQRGYQSGLRTELDRLGAHLIVVPKGCPYDSASIALHGASWPCYLKSAYLTEVEHTPGVRVAAPVLMNAFFDPKTGGQSVYCGVTERILALRPGWRFAAGGFPKAPGGLLIGSELAKTRGWWLGQRVALPGIDKGSGTVAGILEPTQGPDDLFVYLPLPDAQRLFGRPGALTHILVRLDNPDTLDSVVSALRGCEAGLEMTVVPLAHLFETIQGLVRATRLLLGCIALAALLSAGAGVANTILMAVSERTREIGVLRAVGVSKQAVFGMIWVETLALCLAGSVLGIGLALLAATATESWLRGLLPYVPTDRLIAPELGTGLLCLAVGPVLGSLAALLPALRAAALSPALALKEVV</sequence>
<dbReference type="InterPro" id="IPR003838">
    <property type="entry name" value="ABC3_permease_C"/>
</dbReference>
<dbReference type="GO" id="GO:0022857">
    <property type="term" value="F:transmembrane transporter activity"/>
    <property type="evidence" value="ECO:0007669"/>
    <property type="project" value="TreeGrafter"/>
</dbReference>
<keyword evidence="3 7" id="KW-0812">Transmembrane</keyword>
<comment type="caution">
    <text evidence="10">The sequence shown here is derived from an EMBL/GenBank/DDBJ whole genome shotgun (WGS) entry which is preliminary data.</text>
</comment>
<keyword evidence="4 7" id="KW-1133">Transmembrane helix</keyword>
<keyword evidence="2" id="KW-1003">Cell membrane</keyword>
<reference evidence="10 11" key="1">
    <citation type="submission" date="2020-08" db="EMBL/GenBank/DDBJ databases">
        <title>Genomic Encyclopedia of Type Strains, Phase IV (KMG-IV): sequencing the most valuable type-strain genomes for metagenomic binning, comparative biology and taxonomic classification.</title>
        <authorList>
            <person name="Goeker M."/>
        </authorList>
    </citation>
    <scope>NUCLEOTIDE SEQUENCE [LARGE SCALE GENOMIC DNA]</scope>
    <source>
        <strain evidence="10 11">DSM 23562</strain>
    </source>
</reference>
<evidence type="ECO:0000256" key="1">
    <source>
        <dbReference type="ARBA" id="ARBA00004651"/>
    </source>
</evidence>
<dbReference type="PANTHER" id="PTHR30572">
    <property type="entry name" value="MEMBRANE COMPONENT OF TRANSPORTER-RELATED"/>
    <property type="match status" value="1"/>
</dbReference>
<dbReference type="AlphaFoldDB" id="A0A7W9SR84"/>
<evidence type="ECO:0000256" key="2">
    <source>
        <dbReference type="ARBA" id="ARBA00022475"/>
    </source>
</evidence>
<dbReference type="GO" id="GO:0005886">
    <property type="term" value="C:plasma membrane"/>
    <property type="evidence" value="ECO:0007669"/>
    <property type="project" value="UniProtKB-SubCell"/>
</dbReference>
<feature type="transmembrane region" description="Helical" evidence="7">
    <location>
        <begin position="256"/>
        <end position="281"/>
    </location>
</feature>
<evidence type="ECO:0000313" key="10">
    <source>
        <dbReference type="EMBL" id="MBB6051322.1"/>
    </source>
</evidence>
<keyword evidence="11" id="KW-1185">Reference proteome</keyword>
<evidence type="ECO:0000256" key="5">
    <source>
        <dbReference type="ARBA" id="ARBA00023136"/>
    </source>
</evidence>
<feature type="transmembrane region" description="Helical" evidence="7">
    <location>
        <begin position="301"/>
        <end position="327"/>
    </location>
</feature>
<dbReference type="PANTHER" id="PTHR30572:SF4">
    <property type="entry name" value="ABC TRANSPORTER PERMEASE YTRF"/>
    <property type="match status" value="1"/>
</dbReference>
<organism evidence="10 11">
    <name type="scientific">Armatimonas rosea</name>
    <dbReference type="NCBI Taxonomy" id="685828"/>
    <lineage>
        <taxon>Bacteria</taxon>
        <taxon>Bacillati</taxon>
        <taxon>Armatimonadota</taxon>
        <taxon>Armatimonadia</taxon>
        <taxon>Armatimonadales</taxon>
        <taxon>Armatimonadaceae</taxon>
        <taxon>Armatimonas</taxon>
    </lineage>
</organism>
<dbReference type="Pfam" id="PF02687">
    <property type="entry name" value="FtsX"/>
    <property type="match status" value="1"/>
</dbReference>
<dbReference type="Pfam" id="PF12704">
    <property type="entry name" value="MacB_PCD"/>
    <property type="match status" value="1"/>
</dbReference>
<dbReference type="InterPro" id="IPR050250">
    <property type="entry name" value="Macrolide_Exporter_MacB"/>
</dbReference>
<dbReference type="RefSeq" id="WP_184198054.1">
    <property type="nucleotide sequence ID" value="NZ_JACHGW010000003.1"/>
</dbReference>
<feature type="transmembrane region" description="Helical" evidence="7">
    <location>
        <begin position="16"/>
        <end position="36"/>
    </location>
</feature>
<evidence type="ECO:0000256" key="3">
    <source>
        <dbReference type="ARBA" id="ARBA00022692"/>
    </source>
</evidence>
<evidence type="ECO:0000259" key="9">
    <source>
        <dbReference type="Pfam" id="PF12704"/>
    </source>
</evidence>
<evidence type="ECO:0000259" key="8">
    <source>
        <dbReference type="Pfam" id="PF02687"/>
    </source>
</evidence>
<evidence type="ECO:0000256" key="6">
    <source>
        <dbReference type="ARBA" id="ARBA00038076"/>
    </source>
</evidence>
<feature type="domain" description="MacB-like periplasmic core" evidence="9">
    <location>
        <begin position="16"/>
        <end position="227"/>
    </location>
</feature>
<feature type="domain" description="ABC3 transporter permease C-terminal" evidence="8">
    <location>
        <begin position="260"/>
        <end position="382"/>
    </location>
</feature>
<evidence type="ECO:0000256" key="7">
    <source>
        <dbReference type="SAM" id="Phobius"/>
    </source>
</evidence>
<dbReference type="Proteomes" id="UP000520814">
    <property type="component" value="Unassembled WGS sequence"/>
</dbReference>
<comment type="subcellular location">
    <subcellularLocation>
        <location evidence="1">Cell membrane</location>
        <topology evidence="1">Multi-pass membrane protein</topology>
    </subcellularLocation>
</comment>
<name>A0A7W9SR84_ARMRO</name>
<proteinExistence type="inferred from homology"/>
<evidence type="ECO:0000313" key="11">
    <source>
        <dbReference type="Proteomes" id="UP000520814"/>
    </source>
</evidence>
<evidence type="ECO:0000256" key="4">
    <source>
        <dbReference type="ARBA" id="ARBA00022989"/>
    </source>
</evidence>
<dbReference type="InterPro" id="IPR025857">
    <property type="entry name" value="MacB_PCD"/>
</dbReference>
<protein>
    <submittedName>
        <fullName evidence="10">Putative ABC transport system permease protein</fullName>
    </submittedName>
</protein>
<accession>A0A7W9SR84</accession>
<dbReference type="EMBL" id="JACHGW010000003">
    <property type="protein sequence ID" value="MBB6051322.1"/>
    <property type="molecule type" value="Genomic_DNA"/>
</dbReference>
<keyword evidence="5 7" id="KW-0472">Membrane</keyword>
<comment type="similarity">
    <text evidence="6">Belongs to the ABC-4 integral membrane protein family.</text>
</comment>